<dbReference type="PROSITE" id="PS51257">
    <property type="entry name" value="PROKAR_LIPOPROTEIN"/>
    <property type="match status" value="1"/>
</dbReference>
<dbReference type="EMBL" id="JAIRBA010000002">
    <property type="protein sequence ID" value="MCG2417645.1"/>
    <property type="molecule type" value="Genomic_DNA"/>
</dbReference>
<keyword evidence="2" id="KW-1185">Reference proteome</keyword>
<reference evidence="1" key="1">
    <citation type="submission" date="2021-09" db="EMBL/GenBank/DDBJ databases">
        <title>Genome of Aequorivita sp. strain F47161.</title>
        <authorList>
            <person name="Wang Y."/>
        </authorList>
    </citation>
    <scope>NUCLEOTIDE SEQUENCE</scope>
    <source>
        <strain evidence="1">F47161</strain>
    </source>
</reference>
<accession>A0A9X1QSM8</accession>
<sequence>MMKKYVLSLLVLAAFVSCKDNPVSKKIKETKDAVSNTTNAVQEMTNMQDDIQELQEMTPLTNEELKSWMPEEVNGMKRISYKAGQAGMMNISSIEATYANEDKSKKFSINIIDGAGQVGAAATMGMRMVMSQDFEEEDENGSRRTVTKNGKKAIEEYRNSNNRSNIQLMQGNRFYLEAKGTNMDIDETWDAIDELDIEDLG</sequence>
<evidence type="ECO:0000313" key="1">
    <source>
        <dbReference type="EMBL" id="MCG2417645.1"/>
    </source>
</evidence>
<gene>
    <name evidence="1" type="ORF">K8089_01325</name>
</gene>
<evidence type="ECO:0000313" key="2">
    <source>
        <dbReference type="Proteomes" id="UP001139461"/>
    </source>
</evidence>
<dbReference type="RefSeq" id="WP_237601465.1">
    <property type="nucleotide sequence ID" value="NZ_JAIRBA010000002.1"/>
</dbReference>
<dbReference type="Proteomes" id="UP001139461">
    <property type="component" value="Unassembled WGS sequence"/>
</dbReference>
<protein>
    <submittedName>
        <fullName evidence="1">Uncharacterized protein</fullName>
    </submittedName>
</protein>
<name>A0A9X1QSM8_9FLAO</name>
<dbReference type="AlphaFoldDB" id="A0A9X1QSM8"/>
<proteinExistence type="predicted"/>
<organism evidence="1 2">
    <name type="scientific">Aequorivita vitellina</name>
    <dbReference type="NCBI Taxonomy" id="2874475"/>
    <lineage>
        <taxon>Bacteria</taxon>
        <taxon>Pseudomonadati</taxon>
        <taxon>Bacteroidota</taxon>
        <taxon>Flavobacteriia</taxon>
        <taxon>Flavobacteriales</taxon>
        <taxon>Flavobacteriaceae</taxon>
        <taxon>Aequorivita</taxon>
    </lineage>
</organism>
<comment type="caution">
    <text evidence="1">The sequence shown here is derived from an EMBL/GenBank/DDBJ whole genome shotgun (WGS) entry which is preliminary data.</text>
</comment>